<dbReference type="EMBL" id="DAKRPA010000135">
    <property type="protein sequence ID" value="DAZ97448.1"/>
    <property type="molecule type" value="Genomic_DNA"/>
</dbReference>
<evidence type="ECO:0000313" key="2">
    <source>
        <dbReference type="EMBL" id="DAZ97448.1"/>
    </source>
</evidence>
<accession>A0AAV2YW30</accession>
<protein>
    <submittedName>
        <fullName evidence="2">Uncharacterized protein</fullName>
    </submittedName>
</protein>
<keyword evidence="3" id="KW-1185">Reference proteome</keyword>
<sequence length="304" mass="34558">MKMSDVDDGARADAAADDLAQSGLVDAAAPMWRVKLLEKEIAAVETRMRGQLQQLQRKLTRLEHDPEHIARGAPTSGVTWDGTNWSLQESTKVEPRQHSPVVTKRVLAVLTETVDQLRLRVEAQEAALERVVHHLRSSDGGLGGDRATQQQQQHQDEVVEFFLTEVDKHAAVAQQLVQAQVTTRTKLKELEAALKTAQMQQKERQHKAQHAIKRLHEELVATNQLQREQHTLLQQKHKKWAAALRTRLTEQVADVHQHEQDERRTWTDQCERRLTELVMDTQALRAETADVRGAVRDVTQQCRG</sequence>
<reference evidence="2" key="2">
    <citation type="journal article" date="2023" name="Microbiol Resour">
        <title>Decontamination and Annotation of the Draft Genome Sequence of the Oomycete Lagenidium giganteum ARSEF 373.</title>
        <authorList>
            <person name="Morgan W.R."/>
            <person name="Tartar A."/>
        </authorList>
    </citation>
    <scope>NUCLEOTIDE SEQUENCE</scope>
    <source>
        <strain evidence="2">ARSEF 373</strain>
    </source>
</reference>
<evidence type="ECO:0000313" key="3">
    <source>
        <dbReference type="Proteomes" id="UP001146120"/>
    </source>
</evidence>
<proteinExistence type="predicted"/>
<dbReference type="AlphaFoldDB" id="A0AAV2YW30"/>
<evidence type="ECO:0000256" key="1">
    <source>
        <dbReference type="SAM" id="MobiDB-lite"/>
    </source>
</evidence>
<name>A0AAV2YW30_9STRA</name>
<organism evidence="2 3">
    <name type="scientific">Lagenidium giganteum</name>
    <dbReference type="NCBI Taxonomy" id="4803"/>
    <lineage>
        <taxon>Eukaryota</taxon>
        <taxon>Sar</taxon>
        <taxon>Stramenopiles</taxon>
        <taxon>Oomycota</taxon>
        <taxon>Peronosporomycetes</taxon>
        <taxon>Pythiales</taxon>
        <taxon>Pythiaceae</taxon>
    </lineage>
</organism>
<dbReference type="Proteomes" id="UP001146120">
    <property type="component" value="Unassembled WGS sequence"/>
</dbReference>
<feature type="region of interest" description="Disordered" evidence="1">
    <location>
        <begin position="63"/>
        <end position="83"/>
    </location>
</feature>
<reference evidence="2" key="1">
    <citation type="submission" date="2022-11" db="EMBL/GenBank/DDBJ databases">
        <authorList>
            <person name="Morgan W.R."/>
            <person name="Tartar A."/>
        </authorList>
    </citation>
    <scope>NUCLEOTIDE SEQUENCE</scope>
    <source>
        <strain evidence="2">ARSEF 373</strain>
    </source>
</reference>
<gene>
    <name evidence="2" type="ORF">N0F65_009899</name>
</gene>
<comment type="caution">
    <text evidence="2">The sequence shown here is derived from an EMBL/GenBank/DDBJ whole genome shotgun (WGS) entry which is preliminary data.</text>
</comment>